<sequence>MENFVLILLYLAIGLVMQRSSSIPAQTGLVLNQYVLYVALPALVMLNVPKLTFSVELLLPALVPWGLLVITAGLVWAVSRACHWDKATTAALLVVLPLGNTSFLGFPMVQAFFGDTGLTYAIIYDQAGSFLILASYAMVMAALFNPDVAAPSPRGIAKKILLFPAFLALLLALMLRGWTYPPLMTSFLDSLAQTLVPTIMIAVGFQFQLKLDNKQGRPLLFALITKLLVVPAIALAVVWPLDVSPLLAQVTVFEAAMPVMVTAGAVAIGANLAPRFVATLVGGSILLSLATLPLWYWGLSYLY</sequence>
<accession>A0A2S2E437</accession>
<keyword evidence="4" id="KW-1003">Cell membrane</keyword>
<feature type="transmembrane region" description="Helical" evidence="8">
    <location>
        <begin position="90"/>
        <end position="109"/>
    </location>
</feature>
<organism evidence="9 10">
    <name type="scientific">Saliniradius amylolyticus</name>
    <dbReference type="NCBI Taxonomy" id="2183582"/>
    <lineage>
        <taxon>Bacteria</taxon>
        <taxon>Pseudomonadati</taxon>
        <taxon>Pseudomonadota</taxon>
        <taxon>Gammaproteobacteria</taxon>
        <taxon>Alteromonadales</taxon>
        <taxon>Alteromonadaceae</taxon>
        <taxon>Saliniradius</taxon>
    </lineage>
</organism>
<keyword evidence="10" id="KW-1185">Reference proteome</keyword>
<evidence type="ECO:0008006" key="11">
    <source>
        <dbReference type="Google" id="ProtNLM"/>
    </source>
</evidence>
<dbReference type="PANTHER" id="PTHR36838:SF1">
    <property type="entry name" value="SLR1864 PROTEIN"/>
    <property type="match status" value="1"/>
</dbReference>
<dbReference type="InterPro" id="IPR004776">
    <property type="entry name" value="Mem_transp_PIN-like"/>
</dbReference>
<dbReference type="Gene3D" id="1.20.1530.20">
    <property type="match status" value="1"/>
</dbReference>
<feature type="transmembrane region" description="Helical" evidence="8">
    <location>
        <begin position="160"/>
        <end position="178"/>
    </location>
</feature>
<dbReference type="GO" id="GO:0055085">
    <property type="term" value="P:transmembrane transport"/>
    <property type="evidence" value="ECO:0007669"/>
    <property type="project" value="InterPro"/>
</dbReference>
<evidence type="ECO:0000256" key="6">
    <source>
        <dbReference type="ARBA" id="ARBA00022989"/>
    </source>
</evidence>
<evidence type="ECO:0000313" key="10">
    <source>
        <dbReference type="Proteomes" id="UP000245728"/>
    </source>
</evidence>
<feature type="transmembrane region" description="Helical" evidence="8">
    <location>
        <begin position="129"/>
        <end position="148"/>
    </location>
</feature>
<feature type="transmembrane region" description="Helical" evidence="8">
    <location>
        <begin position="57"/>
        <end position="78"/>
    </location>
</feature>
<dbReference type="AlphaFoldDB" id="A0A2S2E437"/>
<proteinExistence type="inferred from homology"/>
<dbReference type="EMBL" id="CP029347">
    <property type="protein sequence ID" value="AWL12359.1"/>
    <property type="molecule type" value="Genomic_DNA"/>
</dbReference>
<keyword evidence="7 8" id="KW-0472">Membrane</keyword>
<evidence type="ECO:0000256" key="4">
    <source>
        <dbReference type="ARBA" id="ARBA00022475"/>
    </source>
</evidence>
<dbReference type="InterPro" id="IPR038770">
    <property type="entry name" value="Na+/solute_symporter_sf"/>
</dbReference>
<evidence type="ECO:0000256" key="3">
    <source>
        <dbReference type="ARBA" id="ARBA00022448"/>
    </source>
</evidence>
<reference evidence="9 10" key="1">
    <citation type="submission" date="2018-05" db="EMBL/GenBank/DDBJ databases">
        <title>Salinimonas sp. HMF8227 Genome sequencing and assembly.</title>
        <authorList>
            <person name="Kang H."/>
            <person name="Kang J."/>
            <person name="Cha I."/>
            <person name="Kim H."/>
            <person name="Joh K."/>
        </authorList>
    </citation>
    <scope>NUCLEOTIDE SEQUENCE [LARGE SCALE GENOMIC DNA]</scope>
    <source>
        <strain evidence="9 10">HMF8227</strain>
    </source>
</reference>
<dbReference type="RefSeq" id="WP_109339940.1">
    <property type="nucleotide sequence ID" value="NZ_CP029347.1"/>
</dbReference>
<comment type="similarity">
    <text evidence="2">Belongs to the auxin efflux carrier (TC 2.A.69) family.</text>
</comment>
<protein>
    <recommendedName>
        <fullName evidence="11">AEC family transporter</fullName>
    </recommendedName>
</protein>
<gene>
    <name evidence="9" type="ORF">HMF8227_01889</name>
</gene>
<name>A0A2S2E437_9ALTE</name>
<keyword evidence="5 8" id="KW-0812">Transmembrane</keyword>
<dbReference type="KEGG" id="salh:HMF8227_01889"/>
<evidence type="ECO:0000313" key="9">
    <source>
        <dbReference type="EMBL" id="AWL12359.1"/>
    </source>
</evidence>
<evidence type="ECO:0000256" key="7">
    <source>
        <dbReference type="ARBA" id="ARBA00023136"/>
    </source>
</evidence>
<feature type="transmembrane region" description="Helical" evidence="8">
    <location>
        <begin position="190"/>
        <end position="207"/>
    </location>
</feature>
<dbReference type="Pfam" id="PF03547">
    <property type="entry name" value="Mem_trans"/>
    <property type="match status" value="1"/>
</dbReference>
<feature type="transmembrane region" description="Helical" evidence="8">
    <location>
        <begin position="276"/>
        <end position="297"/>
    </location>
</feature>
<evidence type="ECO:0000256" key="8">
    <source>
        <dbReference type="SAM" id="Phobius"/>
    </source>
</evidence>
<comment type="subcellular location">
    <subcellularLocation>
        <location evidence="1">Cell membrane</location>
        <topology evidence="1">Multi-pass membrane protein</topology>
    </subcellularLocation>
</comment>
<dbReference type="Proteomes" id="UP000245728">
    <property type="component" value="Chromosome"/>
</dbReference>
<dbReference type="PANTHER" id="PTHR36838">
    <property type="entry name" value="AUXIN EFFLUX CARRIER FAMILY PROTEIN"/>
    <property type="match status" value="1"/>
</dbReference>
<evidence type="ECO:0000256" key="2">
    <source>
        <dbReference type="ARBA" id="ARBA00010145"/>
    </source>
</evidence>
<dbReference type="OrthoDB" id="9786183at2"/>
<feature type="transmembrane region" description="Helical" evidence="8">
    <location>
        <begin position="247"/>
        <end position="269"/>
    </location>
</feature>
<evidence type="ECO:0000256" key="1">
    <source>
        <dbReference type="ARBA" id="ARBA00004651"/>
    </source>
</evidence>
<evidence type="ECO:0000256" key="5">
    <source>
        <dbReference type="ARBA" id="ARBA00022692"/>
    </source>
</evidence>
<feature type="transmembrane region" description="Helical" evidence="8">
    <location>
        <begin position="219"/>
        <end position="241"/>
    </location>
</feature>
<dbReference type="GO" id="GO:0005886">
    <property type="term" value="C:plasma membrane"/>
    <property type="evidence" value="ECO:0007669"/>
    <property type="project" value="UniProtKB-SubCell"/>
</dbReference>
<keyword evidence="6 8" id="KW-1133">Transmembrane helix</keyword>
<keyword evidence="3" id="KW-0813">Transport</keyword>